<evidence type="ECO:0000313" key="1">
    <source>
        <dbReference type="EMBL" id="KGF24900.1"/>
    </source>
</evidence>
<accession>A0AAW3FCB4</accession>
<dbReference type="Proteomes" id="UP000029533">
    <property type="component" value="Unassembled WGS sequence"/>
</dbReference>
<sequence>MTELEEDIKEYLLDYVGDSDIDTTLEIDNYLVDVQGYIKTYGYVEDDNHCGYMNGTGYNVTTSADISLKINVCLCDDEGNEVKDNIKIDTDKIVEALYSDIVD</sequence>
<gene>
    <name evidence="1" type="ORF">HMPREF2132_11500</name>
</gene>
<dbReference type="RefSeq" id="WP_036871105.1">
    <property type="nucleotide sequence ID" value="NZ_JRNJ01000104.1"/>
</dbReference>
<proteinExistence type="predicted"/>
<name>A0AAW3FCB4_9BACT</name>
<dbReference type="EMBL" id="JRNJ01000104">
    <property type="protein sequence ID" value="KGF24900.1"/>
    <property type="molecule type" value="Genomic_DNA"/>
</dbReference>
<protein>
    <submittedName>
        <fullName evidence="1">Uncharacterized protein</fullName>
    </submittedName>
</protein>
<comment type="caution">
    <text evidence="1">The sequence shown here is derived from an EMBL/GenBank/DDBJ whole genome shotgun (WGS) entry which is preliminary data.</text>
</comment>
<dbReference type="AlphaFoldDB" id="A0AAW3FCB4"/>
<organism evidence="1 2">
    <name type="scientific">Prevotella histicola JCM 15637 = DNF00424</name>
    <dbReference type="NCBI Taxonomy" id="1236504"/>
    <lineage>
        <taxon>Bacteria</taxon>
        <taxon>Pseudomonadati</taxon>
        <taxon>Bacteroidota</taxon>
        <taxon>Bacteroidia</taxon>
        <taxon>Bacteroidales</taxon>
        <taxon>Prevotellaceae</taxon>
        <taxon>Prevotella</taxon>
    </lineage>
</organism>
<evidence type="ECO:0000313" key="2">
    <source>
        <dbReference type="Proteomes" id="UP000029533"/>
    </source>
</evidence>
<reference evidence="1 2" key="1">
    <citation type="submission" date="2014-07" db="EMBL/GenBank/DDBJ databases">
        <authorList>
            <person name="McCorrison J."/>
            <person name="Sanka R."/>
            <person name="Torralba M."/>
            <person name="Gillis M."/>
            <person name="Haft D.H."/>
            <person name="Methe B."/>
            <person name="Sutton G."/>
            <person name="Nelson K.E."/>
        </authorList>
    </citation>
    <scope>NUCLEOTIDE SEQUENCE [LARGE SCALE GENOMIC DNA]</scope>
    <source>
        <strain evidence="1 2">DNF00424</strain>
    </source>
</reference>